<accession>V5JDX1</accession>
<keyword evidence="2" id="KW-1278">Translocase</keyword>
<comment type="subcellular location">
    <subcellularLocation>
        <location evidence="2">Mitochondrion membrane</location>
        <topology evidence="2">Multi-pass membrane protein</topology>
    </subcellularLocation>
</comment>
<keyword evidence="2" id="KW-0830">Ubiquinone</keyword>
<keyword evidence="2" id="KW-0813">Transport</keyword>
<dbReference type="InterPro" id="IPR001457">
    <property type="entry name" value="NADH_UbQ/plastoQ_OxRdtase_su6"/>
</dbReference>
<geneLocation type="mitochondrion" evidence="3"/>
<dbReference type="GO" id="GO:0008137">
    <property type="term" value="F:NADH dehydrogenase (ubiquinone) activity"/>
    <property type="evidence" value="ECO:0007669"/>
    <property type="project" value="UniProtKB-UniRule"/>
</dbReference>
<keyword evidence="2 3" id="KW-0496">Mitochondrion</keyword>
<proteinExistence type="inferred from homology"/>
<name>V5JDX1_9CHLO</name>
<gene>
    <name evidence="3" type="primary">nad6</name>
</gene>
<dbReference type="PANTHER" id="PTHR33269:SF17">
    <property type="entry name" value="NADH-UBIQUINONE OXIDOREDUCTASE CHAIN 6"/>
    <property type="match status" value="1"/>
</dbReference>
<keyword evidence="2" id="KW-0520">NAD</keyword>
<protein>
    <recommendedName>
        <fullName evidence="2">NADH-ubiquinone oxidoreductase chain 6</fullName>
        <ecNumber evidence="2">7.1.1.2</ecNumber>
    </recommendedName>
</protein>
<dbReference type="GeneID" id="17961098"/>
<dbReference type="Pfam" id="PF00499">
    <property type="entry name" value="Oxidored_q3"/>
    <property type="match status" value="1"/>
</dbReference>
<comment type="catalytic activity">
    <reaction evidence="2">
        <text>a ubiquinone + NADH + 5 H(+)(in) = a ubiquinol + NAD(+) + 4 H(+)(out)</text>
        <dbReference type="Rhea" id="RHEA:29091"/>
        <dbReference type="Rhea" id="RHEA-COMP:9565"/>
        <dbReference type="Rhea" id="RHEA-COMP:9566"/>
        <dbReference type="ChEBI" id="CHEBI:15378"/>
        <dbReference type="ChEBI" id="CHEBI:16389"/>
        <dbReference type="ChEBI" id="CHEBI:17976"/>
        <dbReference type="ChEBI" id="CHEBI:57540"/>
        <dbReference type="ChEBI" id="CHEBI:57945"/>
        <dbReference type="EC" id="7.1.1.2"/>
    </reaction>
</comment>
<dbReference type="PANTHER" id="PTHR33269">
    <property type="entry name" value="NADH-UBIQUINONE OXIDOREDUCTASE CHAIN 6"/>
    <property type="match status" value="1"/>
</dbReference>
<dbReference type="EMBL" id="KC733827">
    <property type="protein sequence ID" value="AGK83093.1"/>
    <property type="molecule type" value="Genomic_DNA"/>
</dbReference>
<feature type="transmembrane region" description="Helical" evidence="2">
    <location>
        <begin position="79"/>
        <end position="101"/>
    </location>
</feature>
<keyword evidence="2" id="KW-0472">Membrane</keyword>
<dbReference type="AlphaFoldDB" id="V5JDX1"/>
<dbReference type="Gene3D" id="1.20.120.1200">
    <property type="entry name" value="NADH-ubiquinone/plastoquinone oxidoreductase chain 6, subunit NuoJ"/>
    <property type="match status" value="1"/>
</dbReference>
<keyword evidence="2" id="KW-1133">Transmembrane helix</keyword>
<feature type="transmembrane region" description="Helical" evidence="2">
    <location>
        <begin position="113"/>
        <end position="140"/>
    </location>
</feature>
<reference evidence="3" key="1">
    <citation type="journal article" date="2013" name="Genome Biol. Evol.">
        <title>Palindromic genes in the linear mitochondrial genome of the nonphotosynthetic green alga Polytomella magna.</title>
        <authorList>
            <person name="Smith D.R."/>
            <person name="Hua J."/>
            <person name="Archibald J.M."/>
            <person name="Lee R.W."/>
        </authorList>
    </citation>
    <scope>NUCLEOTIDE SEQUENCE</scope>
    <source>
        <strain evidence="3">SAG 63-9</strain>
    </source>
</reference>
<keyword evidence="2" id="KW-0249">Electron transport</keyword>
<sequence length="144" mass="15899">MLLYTAIISALSTLALGIVITTSPFMSLMYSILLYINVQLFLTLLGFEFMALIYALVYVGALAVLFLFVVMLIRVQAAAFLNLSTNITFWLLIIFDFSYAYSNLQFVFTSECLVCFGASLYTSFADLTIINSIALTAALFGSLV</sequence>
<comment type="similarity">
    <text evidence="1 2">Belongs to the complex I subunit 6 family.</text>
</comment>
<evidence type="ECO:0000256" key="1">
    <source>
        <dbReference type="ARBA" id="ARBA00005698"/>
    </source>
</evidence>
<organism evidence="3">
    <name type="scientific">Polytomella magna</name>
    <dbReference type="NCBI Taxonomy" id="353565"/>
    <lineage>
        <taxon>Eukaryota</taxon>
        <taxon>Viridiplantae</taxon>
        <taxon>Chlorophyta</taxon>
        <taxon>core chlorophytes</taxon>
        <taxon>Chlorophyceae</taxon>
        <taxon>CS clade</taxon>
        <taxon>Chlamydomonadales</taxon>
        <taxon>Chlamydomonadaceae</taxon>
        <taxon>Polytomella</taxon>
    </lineage>
</organism>
<feature type="transmembrane region" description="Helical" evidence="2">
    <location>
        <begin position="52"/>
        <end position="73"/>
    </location>
</feature>
<dbReference type="InterPro" id="IPR042106">
    <property type="entry name" value="Nuo/plastoQ_OxRdtase_6_NuoJ"/>
</dbReference>
<evidence type="ECO:0000256" key="2">
    <source>
        <dbReference type="RuleBase" id="RU004430"/>
    </source>
</evidence>
<dbReference type="GO" id="GO:0031966">
    <property type="term" value="C:mitochondrial membrane"/>
    <property type="evidence" value="ECO:0007669"/>
    <property type="project" value="UniProtKB-SubCell"/>
</dbReference>
<dbReference type="RefSeq" id="YP_008963664.1">
    <property type="nucleotide sequence ID" value="NC_023091.1"/>
</dbReference>
<dbReference type="EC" id="7.1.1.2" evidence="2"/>
<keyword evidence="2" id="KW-0812">Transmembrane</keyword>
<keyword evidence="2" id="KW-0679">Respiratory chain</keyword>
<evidence type="ECO:0000313" key="3">
    <source>
        <dbReference type="EMBL" id="AGK83093.1"/>
    </source>
</evidence>
<comment type="function">
    <text evidence="2">Core subunit of the mitochondrial membrane respiratory chain NADH dehydrogenase (Complex I) which catalyzes electron transfer from NADH through the respiratory chain, using ubiquinone as an electron acceptor. Essential for the catalytic activity and assembly of complex I.</text>
</comment>